<proteinExistence type="predicted"/>
<organism evidence="1">
    <name type="scientific">Amphimedon queenslandica</name>
    <name type="common">Sponge</name>
    <dbReference type="NCBI Taxonomy" id="400682"/>
    <lineage>
        <taxon>Eukaryota</taxon>
        <taxon>Metazoa</taxon>
        <taxon>Porifera</taxon>
        <taxon>Demospongiae</taxon>
        <taxon>Heteroscleromorpha</taxon>
        <taxon>Haplosclerida</taxon>
        <taxon>Niphatidae</taxon>
        <taxon>Amphimedon</taxon>
    </lineage>
</organism>
<name>A0A1X7SYX3_AMPQE</name>
<protein>
    <recommendedName>
        <fullName evidence="2">Reverse transcriptase domain-containing protein</fullName>
    </recommendedName>
</protein>
<dbReference type="InterPro" id="IPR043128">
    <property type="entry name" value="Rev_trsase/Diguanyl_cyclase"/>
</dbReference>
<dbReference type="InParanoid" id="A0A1X7SYX3"/>
<dbReference type="AlphaFoldDB" id="A0A1X7SYX3"/>
<evidence type="ECO:0008006" key="2">
    <source>
        <dbReference type="Google" id="ProtNLM"/>
    </source>
</evidence>
<sequence>MGITPMQQQANPAGRLAHFIINWQKLTKDWWVLITVSGYKIDFITEPCQLKLPNPSQLNQHQQEVVSEEITEIISKGAISELQTTPEPGNGFFSTLFLVQKKDGGQRPVINPKEVKLFRECSPHQDGGISHTQKPTQKRGLVFEIDLSDAYLLIPISTEHRKYLCF</sequence>
<dbReference type="EnsemblMetazoa" id="Aqu2.1.07278_001">
    <property type="protein sequence ID" value="Aqu2.1.07278_001"/>
    <property type="gene ID" value="Aqu2.1.07278"/>
</dbReference>
<dbReference type="OMA" id="HNWRRIS"/>
<dbReference type="InterPro" id="IPR043502">
    <property type="entry name" value="DNA/RNA_pol_sf"/>
</dbReference>
<dbReference type="eggNOG" id="ENOG502SF5C">
    <property type="taxonomic scope" value="Eukaryota"/>
</dbReference>
<evidence type="ECO:0000313" key="1">
    <source>
        <dbReference type="EnsemblMetazoa" id="Aqu2.1.07278_001"/>
    </source>
</evidence>
<dbReference type="SUPFAM" id="SSF56672">
    <property type="entry name" value="DNA/RNA polymerases"/>
    <property type="match status" value="1"/>
</dbReference>
<accession>A0A1X7SYX3</accession>
<reference evidence="1" key="1">
    <citation type="submission" date="2017-05" db="UniProtKB">
        <authorList>
            <consortium name="EnsemblMetazoa"/>
        </authorList>
    </citation>
    <scope>IDENTIFICATION</scope>
</reference>
<dbReference type="Gene3D" id="3.30.70.270">
    <property type="match status" value="1"/>
</dbReference>
<dbReference type="Gene3D" id="3.10.10.10">
    <property type="entry name" value="HIV Type 1 Reverse Transcriptase, subunit A, domain 1"/>
    <property type="match status" value="1"/>
</dbReference>